<feature type="domain" description="Enoyl reductase (ER)" evidence="10">
    <location>
        <begin position="7"/>
        <end position="325"/>
    </location>
</feature>
<dbReference type="Pfam" id="PF00107">
    <property type="entry name" value="ADH_zinc_N"/>
    <property type="match status" value="1"/>
</dbReference>
<keyword evidence="6" id="KW-0560">Oxidoreductase</keyword>
<sequence>MRAAVLSAFDSPVRLTDVPPPVAGPGEVVLDVAVCGVGLTLERARTGALGGSTPRVVGHEIGGTVAALGPGVTGWAVGDRVTTSFYLVCGRCRWCAGGRETLCDNWGGFIGVHVDGGLAEQVALPAHGLVQVPDEVALDDAAIAADAIATPYHVLTARAPVRAGRTVAVIGAGGGVGIHVAGVARAFGATVIGIETDPTKAAGLQSHCDEVREEAGDLRADVVVDTVASRASLTAAVGAAAKGGTVVVVGFQGGVTVELDPTPLVLEEVTITGSRYASRADLMATLDLVARRRVTPVIGARFPLSDVEGAYRAVQDNAVLGRIVVDIA</sequence>
<evidence type="ECO:0000313" key="12">
    <source>
        <dbReference type="Proteomes" id="UP001500449"/>
    </source>
</evidence>
<comment type="catalytic activity">
    <reaction evidence="8">
        <text>a primary alcohol + NAD(+) = an aldehyde + NADH + H(+)</text>
        <dbReference type="Rhea" id="RHEA:10736"/>
        <dbReference type="ChEBI" id="CHEBI:15378"/>
        <dbReference type="ChEBI" id="CHEBI:15734"/>
        <dbReference type="ChEBI" id="CHEBI:17478"/>
        <dbReference type="ChEBI" id="CHEBI:57540"/>
        <dbReference type="ChEBI" id="CHEBI:57945"/>
        <dbReference type="EC" id="1.1.1.1"/>
    </reaction>
</comment>
<evidence type="ECO:0000256" key="9">
    <source>
        <dbReference type="RuleBase" id="RU361277"/>
    </source>
</evidence>
<dbReference type="Proteomes" id="UP001500449">
    <property type="component" value="Unassembled WGS sequence"/>
</dbReference>
<evidence type="ECO:0000256" key="8">
    <source>
        <dbReference type="ARBA" id="ARBA00049243"/>
    </source>
</evidence>
<dbReference type="SUPFAM" id="SSF51735">
    <property type="entry name" value="NAD(P)-binding Rossmann-fold domains"/>
    <property type="match status" value="1"/>
</dbReference>
<dbReference type="InterPro" id="IPR020843">
    <property type="entry name" value="ER"/>
</dbReference>
<accession>A0ABN2N0Y8</accession>
<dbReference type="Gene3D" id="3.90.180.10">
    <property type="entry name" value="Medium-chain alcohol dehydrogenases, catalytic domain"/>
    <property type="match status" value="1"/>
</dbReference>
<protein>
    <recommendedName>
        <fullName evidence="3">alcohol dehydrogenase</fullName>
        <ecNumber evidence="3">1.1.1.1</ecNumber>
    </recommendedName>
</protein>
<gene>
    <name evidence="11" type="primary">adhP</name>
    <name evidence="11" type="ORF">GCM10009836_26740</name>
</gene>
<dbReference type="InterPro" id="IPR002328">
    <property type="entry name" value="ADH_Zn_CS"/>
</dbReference>
<keyword evidence="12" id="KW-1185">Reference proteome</keyword>
<dbReference type="PANTHER" id="PTHR42940">
    <property type="entry name" value="ALCOHOL DEHYDROGENASE 1-RELATED"/>
    <property type="match status" value="1"/>
</dbReference>
<dbReference type="RefSeq" id="WP_344416046.1">
    <property type="nucleotide sequence ID" value="NZ_BAAAQK010000005.1"/>
</dbReference>
<dbReference type="EMBL" id="BAAAQK010000005">
    <property type="protein sequence ID" value="GAA1845827.1"/>
    <property type="molecule type" value="Genomic_DNA"/>
</dbReference>
<evidence type="ECO:0000259" key="10">
    <source>
        <dbReference type="SMART" id="SM00829"/>
    </source>
</evidence>
<name>A0ABN2N0Y8_9PSEU</name>
<organism evidence="11 12">
    <name type="scientific">Pseudonocardia ailaonensis</name>
    <dbReference type="NCBI Taxonomy" id="367279"/>
    <lineage>
        <taxon>Bacteria</taxon>
        <taxon>Bacillati</taxon>
        <taxon>Actinomycetota</taxon>
        <taxon>Actinomycetes</taxon>
        <taxon>Pseudonocardiales</taxon>
        <taxon>Pseudonocardiaceae</taxon>
        <taxon>Pseudonocardia</taxon>
    </lineage>
</organism>
<dbReference type="Pfam" id="PF08240">
    <property type="entry name" value="ADH_N"/>
    <property type="match status" value="1"/>
</dbReference>
<dbReference type="SMART" id="SM00829">
    <property type="entry name" value="PKS_ER"/>
    <property type="match status" value="1"/>
</dbReference>
<dbReference type="InterPro" id="IPR013154">
    <property type="entry name" value="ADH-like_N"/>
</dbReference>
<comment type="similarity">
    <text evidence="2 9">Belongs to the zinc-containing alcohol dehydrogenase family.</text>
</comment>
<evidence type="ECO:0000313" key="11">
    <source>
        <dbReference type="EMBL" id="GAA1845827.1"/>
    </source>
</evidence>
<comment type="caution">
    <text evidence="11">The sequence shown here is derived from an EMBL/GenBank/DDBJ whole genome shotgun (WGS) entry which is preliminary data.</text>
</comment>
<dbReference type="EC" id="1.1.1.1" evidence="3"/>
<dbReference type="InterPro" id="IPR013149">
    <property type="entry name" value="ADH-like_C"/>
</dbReference>
<evidence type="ECO:0000256" key="3">
    <source>
        <dbReference type="ARBA" id="ARBA00013190"/>
    </source>
</evidence>
<dbReference type="InterPro" id="IPR011032">
    <property type="entry name" value="GroES-like_sf"/>
</dbReference>
<keyword evidence="5 9" id="KW-0862">Zinc</keyword>
<dbReference type="InterPro" id="IPR036291">
    <property type="entry name" value="NAD(P)-bd_dom_sf"/>
</dbReference>
<comment type="cofactor">
    <cofactor evidence="1 9">
        <name>Zn(2+)</name>
        <dbReference type="ChEBI" id="CHEBI:29105"/>
    </cofactor>
</comment>
<evidence type="ECO:0000256" key="4">
    <source>
        <dbReference type="ARBA" id="ARBA00022723"/>
    </source>
</evidence>
<comment type="catalytic activity">
    <reaction evidence="7">
        <text>a secondary alcohol + NAD(+) = a ketone + NADH + H(+)</text>
        <dbReference type="Rhea" id="RHEA:10740"/>
        <dbReference type="ChEBI" id="CHEBI:15378"/>
        <dbReference type="ChEBI" id="CHEBI:17087"/>
        <dbReference type="ChEBI" id="CHEBI:35681"/>
        <dbReference type="ChEBI" id="CHEBI:57540"/>
        <dbReference type="ChEBI" id="CHEBI:57945"/>
        <dbReference type="EC" id="1.1.1.1"/>
    </reaction>
</comment>
<evidence type="ECO:0000256" key="7">
    <source>
        <dbReference type="ARBA" id="ARBA00049164"/>
    </source>
</evidence>
<proteinExistence type="inferred from homology"/>
<reference evidence="11 12" key="1">
    <citation type="journal article" date="2019" name="Int. J. Syst. Evol. Microbiol.">
        <title>The Global Catalogue of Microorganisms (GCM) 10K type strain sequencing project: providing services to taxonomists for standard genome sequencing and annotation.</title>
        <authorList>
            <consortium name="The Broad Institute Genomics Platform"/>
            <consortium name="The Broad Institute Genome Sequencing Center for Infectious Disease"/>
            <person name="Wu L."/>
            <person name="Ma J."/>
        </authorList>
    </citation>
    <scope>NUCLEOTIDE SEQUENCE [LARGE SCALE GENOMIC DNA]</scope>
    <source>
        <strain evidence="11 12">JCM 16009</strain>
    </source>
</reference>
<dbReference type="SUPFAM" id="SSF50129">
    <property type="entry name" value="GroES-like"/>
    <property type="match status" value="1"/>
</dbReference>
<dbReference type="PANTHER" id="PTHR42940:SF8">
    <property type="entry name" value="VACUOLAR PROTEIN SORTING-ASSOCIATED PROTEIN 11"/>
    <property type="match status" value="1"/>
</dbReference>
<evidence type="ECO:0000256" key="5">
    <source>
        <dbReference type="ARBA" id="ARBA00022833"/>
    </source>
</evidence>
<evidence type="ECO:0000256" key="2">
    <source>
        <dbReference type="ARBA" id="ARBA00008072"/>
    </source>
</evidence>
<evidence type="ECO:0000256" key="6">
    <source>
        <dbReference type="ARBA" id="ARBA00023002"/>
    </source>
</evidence>
<keyword evidence="4 9" id="KW-0479">Metal-binding</keyword>
<evidence type="ECO:0000256" key="1">
    <source>
        <dbReference type="ARBA" id="ARBA00001947"/>
    </source>
</evidence>
<dbReference type="PROSITE" id="PS00059">
    <property type="entry name" value="ADH_ZINC"/>
    <property type="match status" value="1"/>
</dbReference>